<evidence type="ECO:0000256" key="4">
    <source>
        <dbReference type="HAMAP-Rule" id="MF_00149"/>
    </source>
</evidence>
<dbReference type="Gene3D" id="3.30.230.10">
    <property type="match status" value="1"/>
</dbReference>
<dbReference type="SMART" id="SM00853">
    <property type="entry name" value="MutL_C"/>
    <property type="match status" value="1"/>
</dbReference>
<dbReference type="InterPro" id="IPR020667">
    <property type="entry name" value="DNA_mismatch_repair_MutL"/>
</dbReference>
<dbReference type="InterPro" id="IPR042120">
    <property type="entry name" value="MutL_C_dimsub"/>
</dbReference>
<dbReference type="InterPro" id="IPR042121">
    <property type="entry name" value="MutL_C_regsub"/>
</dbReference>
<protein>
    <recommendedName>
        <fullName evidence="4">DNA mismatch repair protein MutL</fullName>
    </recommendedName>
</protein>
<evidence type="ECO:0000313" key="7">
    <source>
        <dbReference type="Proteomes" id="UP000829401"/>
    </source>
</evidence>
<comment type="function">
    <text evidence="4">This protein is involved in the repair of mismatches in DNA. It is required for dam-dependent methyl-directed DNA mismatch repair. May act as a 'molecular matchmaker', a protein that promotes the formation of a stable complex between two or more DNA-binding proteins in an ATP-dependent manner without itself being part of a final effector complex.</text>
</comment>
<keyword evidence="6" id="KW-0378">Hydrolase</keyword>
<dbReference type="HAMAP" id="MF_00149">
    <property type="entry name" value="DNA_mis_repair"/>
    <property type="match status" value="1"/>
</dbReference>
<keyword evidence="2 4" id="KW-0227">DNA damage</keyword>
<dbReference type="SUPFAM" id="SSF118116">
    <property type="entry name" value="DNA mismatch repair protein MutL"/>
    <property type="match status" value="1"/>
</dbReference>
<accession>A0A9E6ZDL0</accession>
<dbReference type="InterPro" id="IPR013507">
    <property type="entry name" value="DNA_mismatch_S5_2-like"/>
</dbReference>
<comment type="similarity">
    <text evidence="1 4">Belongs to the DNA mismatch repair MutL/HexB family.</text>
</comment>
<reference evidence="7" key="1">
    <citation type="journal article" date="2022" name="G3 (Bethesda)">
        <title>Unveiling the complete genome sequence of Alicyclobacillus acidoterrestris DSM 3922T, a taint-producing strain.</title>
        <authorList>
            <person name="Leonardo I.C."/>
            <person name="Barreto Crespo M.T."/>
            <person name="Gaspar F.B."/>
        </authorList>
    </citation>
    <scope>NUCLEOTIDE SEQUENCE [LARGE SCALE GENOMIC DNA]</scope>
    <source>
        <strain evidence="7">DSM 3922</strain>
    </source>
</reference>
<dbReference type="GO" id="GO:0004519">
    <property type="term" value="F:endonuclease activity"/>
    <property type="evidence" value="ECO:0007669"/>
    <property type="project" value="UniProtKB-KW"/>
</dbReference>
<dbReference type="KEGG" id="aaco:K1I37_10515"/>
<dbReference type="GO" id="GO:0032300">
    <property type="term" value="C:mismatch repair complex"/>
    <property type="evidence" value="ECO:0007669"/>
    <property type="project" value="InterPro"/>
</dbReference>
<dbReference type="PANTHER" id="PTHR10073">
    <property type="entry name" value="DNA MISMATCH REPAIR PROTEIN MLH, PMS, MUTL"/>
    <property type="match status" value="1"/>
</dbReference>
<sequence length="653" mass="71337">MGNIQLMSTSLANQIAAGEVVVRPASCVKELIENSLDAGAKHITVSLREGGIAELVVQDDGVGMDESDATLAFARHATSKVYDEHDLTRIRTLGFRGEALASIAAVSRVTLTTRTRTSEYGVLVRVEGGEMAPVEHVGATYGTRIEVTDLFYNTPARLKYLRTVQTEQAKSVEVVQKAALSRPDVAFTCQTEHHVLFQTPGNGDIRAVLASLYGVGEAKQLLEVNETTPDYKVTGLVGRPTQGRTSRSGAHLFVNGRPVRNLAIHQAVIQGYKNRLMIGKQPIYSISLEMDPTLVDVNVHPHKAEVRFSEEADVCRTVARAVAKALDDTLLAPTPQRTTARQVTEVQPLALDYNPAQDEAGAPQRFDGTAEAGAARGARNTGGHASSGRPNYPAGARAQQPSLRELGAMYASGTSEGVRQRDAHVGEERDVVSVQSMDTVDADMAMDMVMDIPPQARKQNWHLRPIGQALGMYVLADDGESLYIIDQHAAHERILFEDFYKRLASGQVHAMPLLAPIQLTLPPTTYTRVTKMAEQLAELGLTVEPFGGYDVVIRTVPDVWEGLDVHALAEATLEALPNSDLARDDFFQTMYDVVATRACKAAVKANWHLSQEELEALCHALTKADDPFHCPHGRPVFLQWTGKQLEKEFKRIV</sequence>
<feature type="compositionally biased region" description="Low complexity" evidence="5">
    <location>
        <begin position="370"/>
        <end position="383"/>
    </location>
</feature>
<keyword evidence="6" id="KW-0540">Nuclease</keyword>
<dbReference type="Proteomes" id="UP000829401">
    <property type="component" value="Chromosome"/>
</dbReference>
<accession>T0CAB8</accession>
<evidence type="ECO:0000256" key="2">
    <source>
        <dbReference type="ARBA" id="ARBA00022763"/>
    </source>
</evidence>
<dbReference type="InterPro" id="IPR014790">
    <property type="entry name" value="MutL_C"/>
</dbReference>
<dbReference type="PANTHER" id="PTHR10073:SF12">
    <property type="entry name" value="DNA MISMATCH REPAIR PROTEIN MLH1"/>
    <property type="match status" value="1"/>
</dbReference>
<dbReference type="GO" id="GO:0140664">
    <property type="term" value="F:ATP-dependent DNA damage sensor activity"/>
    <property type="evidence" value="ECO:0007669"/>
    <property type="project" value="InterPro"/>
</dbReference>
<dbReference type="InterPro" id="IPR020568">
    <property type="entry name" value="Ribosomal_Su5_D2-typ_SF"/>
</dbReference>
<keyword evidence="6" id="KW-0255">Endonuclease</keyword>
<evidence type="ECO:0000313" key="6">
    <source>
        <dbReference type="EMBL" id="UNO47187.1"/>
    </source>
</evidence>
<gene>
    <name evidence="4 6" type="primary">mutL</name>
    <name evidence="6" type="ORF">K1I37_10515</name>
</gene>
<dbReference type="CDD" id="cd16926">
    <property type="entry name" value="HATPase_MutL-MLH-PMS-like"/>
    <property type="match status" value="1"/>
</dbReference>
<dbReference type="Gene3D" id="3.30.1540.20">
    <property type="entry name" value="MutL, C-terminal domain, dimerisation subdomain"/>
    <property type="match status" value="1"/>
</dbReference>
<name>T0CAB8_ALIAG</name>
<dbReference type="AlphaFoldDB" id="T0CAB8"/>
<dbReference type="InterPro" id="IPR014721">
    <property type="entry name" value="Ribsml_uS5_D2-typ_fold_subgr"/>
</dbReference>
<keyword evidence="3 4" id="KW-0234">DNA repair</keyword>
<dbReference type="Gene3D" id="3.30.565.10">
    <property type="entry name" value="Histidine kinase-like ATPase, C-terminal domain"/>
    <property type="match status" value="1"/>
</dbReference>
<feature type="region of interest" description="Disordered" evidence="5">
    <location>
        <begin position="370"/>
        <end position="398"/>
    </location>
</feature>
<dbReference type="Pfam" id="PF08676">
    <property type="entry name" value="MutL_C"/>
    <property type="match status" value="1"/>
</dbReference>
<dbReference type="InterPro" id="IPR038973">
    <property type="entry name" value="MutL/Mlh/Pms-like"/>
</dbReference>
<dbReference type="CDD" id="cd00782">
    <property type="entry name" value="MutL_Trans"/>
    <property type="match status" value="1"/>
</dbReference>
<dbReference type="Pfam" id="PF01119">
    <property type="entry name" value="DNA_mis_repair"/>
    <property type="match status" value="1"/>
</dbReference>
<dbReference type="Gene3D" id="3.30.1370.100">
    <property type="entry name" value="MutL, C-terminal domain, regulatory subdomain"/>
    <property type="match status" value="1"/>
</dbReference>
<evidence type="ECO:0000256" key="5">
    <source>
        <dbReference type="SAM" id="MobiDB-lite"/>
    </source>
</evidence>
<dbReference type="GO" id="GO:0016887">
    <property type="term" value="F:ATP hydrolysis activity"/>
    <property type="evidence" value="ECO:0007669"/>
    <property type="project" value="InterPro"/>
</dbReference>
<dbReference type="GO" id="GO:0030983">
    <property type="term" value="F:mismatched DNA binding"/>
    <property type="evidence" value="ECO:0007669"/>
    <property type="project" value="InterPro"/>
</dbReference>
<dbReference type="SMART" id="SM01340">
    <property type="entry name" value="DNA_mis_repair"/>
    <property type="match status" value="1"/>
</dbReference>
<dbReference type="EMBL" id="CP080467">
    <property type="protein sequence ID" value="UNO47187.1"/>
    <property type="molecule type" value="Genomic_DNA"/>
</dbReference>
<dbReference type="InterPro" id="IPR036890">
    <property type="entry name" value="HATPase_C_sf"/>
</dbReference>
<dbReference type="InterPro" id="IPR037198">
    <property type="entry name" value="MutL_C_sf"/>
</dbReference>
<dbReference type="SUPFAM" id="SSF55874">
    <property type="entry name" value="ATPase domain of HSP90 chaperone/DNA topoisomerase II/histidine kinase"/>
    <property type="match status" value="1"/>
</dbReference>
<dbReference type="RefSeq" id="WP_021294803.1">
    <property type="nucleotide sequence ID" value="NZ_AURB01000015.1"/>
</dbReference>
<dbReference type="SUPFAM" id="SSF54211">
    <property type="entry name" value="Ribosomal protein S5 domain 2-like"/>
    <property type="match status" value="1"/>
</dbReference>
<proteinExistence type="inferred from homology"/>
<dbReference type="PROSITE" id="PS00058">
    <property type="entry name" value="DNA_MISMATCH_REPAIR_1"/>
    <property type="match status" value="1"/>
</dbReference>
<dbReference type="Pfam" id="PF13589">
    <property type="entry name" value="HATPase_c_3"/>
    <property type="match status" value="1"/>
</dbReference>
<dbReference type="eggNOG" id="COG0323">
    <property type="taxonomic scope" value="Bacteria"/>
</dbReference>
<dbReference type="NCBIfam" id="TIGR00585">
    <property type="entry name" value="mutl"/>
    <property type="match status" value="1"/>
</dbReference>
<dbReference type="InterPro" id="IPR014762">
    <property type="entry name" value="DNA_mismatch_repair_CS"/>
</dbReference>
<dbReference type="InterPro" id="IPR002099">
    <property type="entry name" value="MutL/Mlh/PMS"/>
</dbReference>
<dbReference type="STRING" id="1356854.N007_18485"/>
<dbReference type="GO" id="GO:0005524">
    <property type="term" value="F:ATP binding"/>
    <property type="evidence" value="ECO:0007669"/>
    <property type="project" value="InterPro"/>
</dbReference>
<evidence type="ECO:0000256" key="1">
    <source>
        <dbReference type="ARBA" id="ARBA00006082"/>
    </source>
</evidence>
<dbReference type="GO" id="GO:0006298">
    <property type="term" value="P:mismatch repair"/>
    <property type="evidence" value="ECO:0007669"/>
    <property type="project" value="UniProtKB-UniRule"/>
</dbReference>
<keyword evidence="7" id="KW-1185">Reference proteome</keyword>
<organism evidence="6 7">
    <name type="scientific">Alicyclobacillus acidoterrestris (strain ATCC 49025 / DSM 3922 / CIP 106132 / NCIMB 13137 / GD3B)</name>
    <dbReference type="NCBI Taxonomy" id="1356854"/>
    <lineage>
        <taxon>Bacteria</taxon>
        <taxon>Bacillati</taxon>
        <taxon>Bacillota</taxon>
        <taxon>Bacilli</taxon>
        <taxon>Bacillales</taxon>
        <taxon>Alicyclobacillaceae</taxon>
        <taxon>Alicyclobacillus</taxon>
    </lineage>
</organism>
<dbReference type="FunFam" id="3.30.565.10:FF:000003">
    <property type="entry name" value="DNA mismatch repair endonuclease MutL"/>
    <property type="match status" value="1"/>
</dbReference>
<evidence type="ECO:0000256" key="3">
    <source>
        <dbReference type="ARBA" id="ARBA00023204"/>
    </source>
</evidence>